<protein>
    <submittedName>
        <fullName evidence="3">Nitroreductase/quinone reductase family protein</fullName>
    </submittedName>
</protein>
<gene>
    <name evidence="3" type="ORF">GCM10022239_26690</name>
</gene>
<dbReference type="PANTHER" id="PTHR39428">
    <property type="entry name" value="F420H(2)-DEPENDENT QUINONE REDUCTASE RV1261C"/>
    <property type="match status" value="1"/>
</dbReference>
<dbReference type="EMBL" id="BAABAE010000005">
    <property type="protein sequence ID" value="GAA3750023.1"/>
    <property type="molecule type" value="Genomic_DNA"/>
</dbReference>
<evidence type="ECO:0000256" key="2">
    <source>
        <dbReference type="ARBA" id="ARBA00049106"/>
    </source>
</evidence>
<name>A0ABP7FY16_9MICO</name>
<dbReference type="PANTHER" id="PTHR39428:SF1">
    <property type="entry name" value="F420H(2)-DEPENDENT QUINONE REDUCTASE RV1261C"/>
    <property type="match status" value="1"/>
</dbReference>
<comment type="similarity">
    <text evidence="1">Belongs to the F420H(2)-dependent quinone reductase family.</text>
</comment>
<dbReference type="InterPro" id="IPR012349">
    <property type="entry name" value="Split_barrel_FMN-bd"/>
</dbReference>
<reference evidence="4" key="1">
    <citation type="journal article" date="2019" name="Int. J. Syst. Evol. Microbiol.">
        <title>The Global Catalogue of Microorganisms (GCM) 10K type strain sequencing project: providing services to taxonomists for standard genome sequencing and annotation.</title>
        <authorList>
            <consortium name="The Broad Institute Genomics Platform"/>
            <consortium name="The Broad Institute Genome Sequencing Center for Infectious Disease"/>
            <person name="Wu L."/>
            <person name="Ma J."/>
        </authorList>
    </citation>
    <scope>NUCLEOTIDE SEQUENCE [LARGE SCALE GENOMIC DNA]</scope>
    <source>
        <strain evidence="4">JCM 16949</strain>
    </source>
</reference>
<evidence type="ECO:0000313" key="4">
    <source>
        <dbReference type="Proteomes" id="UP001501004"/>
    </source>
</evidence>
<dbReference type="Proteomes" id="UP001501004">
    <property type="component" value="Unassembled WGS sequence"/>
</dbReference>
<sequence>MRYVFTGNCGRDQLKCLHLGRAYGEGMPGDRMLKAMNGLNRMAQRLSGGRIGWELRGMPVLELTTTGRKSGQQRTTLLTSPLQVGDSYIVVASRGGEDTHPAWFLNLRDNPEVTVGVQGRPARPMTARIATAAERADLWPRVTARHPHYAAYQERTDREIPLVLLSPRPAD</sequence>
<evidence type="ECO:0000313" key="3">
    <source>
        <dbReference type="EMBL" id="GAA3750023.1"/>
    </source>
</evidence>
<dbReference type="NCBIfam" id="TIGR00026">
    <property type="entry name" value="hi_GC_TIGR00026"/>
    <property type="match status" value="1"/>
</dbReference>
<accession>A0ABP7FY16</accession>
<comment type="caution">
    <text evidence="3">The sequence shown here is derived from an EMBL/GenBank/DDBJ whole genome shotgun (WGS) entry which is preliminary data.</text>
</comment>
<dbReference type="Gene3D" id="2.30.110.10">
    <property type="entry name" value="Electron Transport, Fmn-binding Protein, Chain A"/>
    <property type="match status" value="1"/>
</dbReference>
<proteinExistence type="inferred from homology"/>
<dbReference type="InterPro" id="IPR004378">
    <property type="entry name" value="F420H2_quin_Rdtase"/>
</dbReference>
<comment type="catalytic activity">
    <reaction evidence="2">
        <text>oxidized coenzyme F420-(gamma-L-Glu)(n) + a quinol + H(+) = reduced coenzyme F420-(gamma-L-Glu)(n) + a quinone</text>
        <dbReference type="Rhea" id="RHEA:39663"/>
        <dbReference type="Rhea" id="RHEA-COMP:12939"/>
        <dbReference type="Rhea" id="RHEA-COMP:14378"/>
        <dbReference type="ChEBI" id="CHEBI:15378"/>
        <dbReference type="ChEBI" id="CHEBI:24646"/>
        <dbReference type="ChEBI" id="CHEBI:132124"/>
        <dbReference type="ChEBI" id="CHEBI:133980"/>
        <dbReference type="ChEBI" id="CHEBI:139511"/>
    </reaction>
</comment>
<dbReference type="Pfam" id="PF04075">
    <property type="entry name" value="F420H2_quin_red"/>
    <property type="match status" value="1"/>
</dbReference>
<organism evidence="3 4">
    <name type="scientific">Leifsonella bigeumensis</name>
    <dbReference type="NCBI Taxonomy" id="433643"/>
    <lineage>
        <taxon>Bacteria</taxon>
        <taxon>Bacillati</taxon>
        <taxon>Actinomycetota</taxon>
        <taxon>Actinomycetes</taxon>
        <taxon>Micrococcales</taxon>
        <taxon>Microbacteriaceae</taxon>
        <taxon>Leifsonella</taxon>
    </lineage>
</organism>
<evidence type="ECO:0000256" key="1">
    <source>
        <dbReference type="ARBA" id="ARBA00008710"/>
    </source>
</evidence>
<keyword evidence="4" id="KW-1185">Reference proteome</keyword>